<proteinExistence type="predicted"/>
<sequence>MKKIISALVAAATGALLAGTAHALPVHAQAGKTTALPSVASERIPAPPIGVDSPHSVYAANVPLQINILGNLTVDFKGGINLTPRRTTENETVFEVQNFRVEADTSPSAPHRGTLIVLKKWNNALTPLSVLQPSSGGRSEMLIYLSLTLEFIDKATGETVQTLHTDPTQYATLRATDVTSFPLVNQHFSLQEQVSFFQKGDYKPHAKLAAFDSVINGSA</sequence>
<dbReference type="AlphaFoldDB" id="A0A0F7VQ42"/>
<reference evidence="2 3" key="1">
    <citation type="submission" date="2015-02" db="EMBL/GenBank/DDBJ databases">
        <authorList>
            <person name="Gomez-Escribano P.J."/>
        </authorList>
    </citation>
    <scope>NUCLEOTIDE SEQUENCE [LARGE SCALE GENOMIC DNA]</scope>
    <source>
        <strain evidence="3">C34 (DSM 42122 / NRRL B-24963)</strain>
    </source>
</reference>
<feature type="signal peptide" evidence="1">
    <location>
        <begin position="1"/>
        <end position="23"/>
    </location>
</feature>
<dbReference type="KEGG" id="sle:sle_00350"/>
<gene>
    <name evidence="2" type="primary">sle_00350</name>
</gene>
<evidence type="ECO:0008006" key="4">
    <source>
        <dbReference type="Google" id="ProtNLM"/>
    </source>
</evidence>
<accession>A0A0F7VQ42</accession>
<protein>
    <recommendedName>
        <fullName evidence="4">Secreted Protein</fullName>
    </recommendedName>
</protein>
<keyword evidence="1" id="KW-0732">Signal</keyword>
<name>A0A0F7VQ42_STRLW</name>
<dbReference type="EMBL" id="LN831790">
    <property type="protein sequence ID" value="CQR59497.1"/>
    <property type="molecule type" value="Genomic_DNA"/>
</dbReference>
<evidence type="ECO:0000313" key="3">
    <source>
        <dbReference type="Proteomes" id="UP000035016"/>
    </source>
</evidence>
<evidence type="ECO:0000313" key="2">
    <source>
        <dbReference type="EMBL" id="CQR59497.1"/>
    </source>
</evidence>
<dbReference type="Proteomes" id="UP000035016">
    <property type="component" value="Chromosome Chromosome"/>
</dbReference>
<evidence type="ECO:0000256" key="1">
    <source>
        <dbReference type="SAM" id="SignalP"/>
    </source>
</evidence>
<dbReference type="RefSeq" id="WP_029381195.1">
    <property type="nucleotide sequence ID" value="NZ_AZSD01000024.1"/>
</dbReference>
<feature type="chain" id="PRO_5002524303" description="Secreted Protein" evidence="1">
    <location>
        <begin position="24"/>
        <end position="219"/>
    </location>
</feature>
<organism evidence="2 3">
    <name type="scientific">Streptomyces leeuwenhoekii</name>
    <dbReference type="NCBI Taxonomy" id="1437453"/>
    <lineage>
        <taxon>Bacteria</taxon>
        <taxon>Bacillati</taxon>
        <taxon>Actinomycetota</taxon>
        <taxon>Actinomycetes</taxon>
        <taxon>Kitasatosporales</taxon>
        <taxon>Streptomycetaceae</taxon>
        <taxon>Streptomyces</taxon>
    </lineage>
</organism>